<dbReference type="CDD" id="cd00761">
    <property type="entry name" value="Glyco_tranf_GTA_type"/>
    <property type="match status" value="1"/>
</dbReference>
<gene>
    <name evidence="2" type="ORF">KDK92_05990</name>
</gene>
<evidence type="ECO:0000313" key="3">
    <source>
        <dbReference type="Proteomes" id="UP001056429"/>
    </source>
</evidence>
<name>A0A9J6NYD8_9CLOT</name>
<dbReference type="InterPro" id="IPR029044">
    <property type="entry name" value="Nucleotide-diphossugar_trans"/>
</dbReference>
<dbReference type="EMBL" id="JAGSOJ010000001">
    <property type="protein sequence ID" value="MCM1989283.1"/>
    <property type="molecule type" value="Genomic_DNA"/>
</dbReference>
<dbReference type="Proteomes" id="UP001056429">
    <property type="component" value="Unassembled WGS sequence"/>
</dbReference>
<sequence>MFDNYDKLYITEEKSYKEKESELYRQNYFIDIETKENLISKPYIRKEQQIDNIKLLDNIAQKFKCEYIIDVGCMNLNGLLKLKNKYKIIGIDLNIVENLIEDNDMFYIKCELDFPNKINLSKELLQKSIIICSNAIEKIKNKGYLLSNIREFMNYSQIGLITTLDREISSSNEAIWEINEFKKVLNFYNFNLQFIGLGNKCSNVRENIMCILGNNNKITIEDDIKKFRVVAIIIAYNEEDILYHSIAKLKQNGIDVYLIDNWSTDSTFKIINKLFKEKKIIGFERFPKDESKEYYDLYKMMERKEILSKQIKANWFIHHDVDEIREGPWENLNLKESIYLVDKMGYNAIDHSVIEFKPIDNSFISGDFEKNFKYFIFPGSKRINAWKNIGENIDLKNEAGHEVKFASRIIFPINFLIKHYPMRSQLHAEKKMIKERKERAKPENVKKGWHWHYSKWGGNAIGNPKNLILFNKEVFSKYYLMERIISLKDIKKCIYKSGIFGCLDAPVKGEVIKSKSIFISGWAFSENSKIDYIEIKIDNQKYRATTNIRRKDVGKAYSDYKEKSEFSGFNTIIKIPDENLKKVLNLRITVYAQDGTVRVLGEFDMNLN</sequence>
<dbReference type="AlphaFoldDB" id="A0A9J6NYD8"/>
<reference evidence="2" key="2">
    <citation type="submission" date="2021-04" db="EMBL/GenBank/DDBJ databases">
        <authorList>
            <person name="Dong X."/>
        </authorList>
    </citation>
    <scope>NUCLEOTIDE SEQUENCE</scope>
    <source>
        <strain evidence="2">ZWT</strain>
    </source>
</reference>
<feature type="domain" description="Glycosyltransferase 2-like" evidence="1">
    <location>
        <begin position="232"/>
        <end position="287"/>
    </location>
</feature>
<accession>A0A9J6NYD8</accession>
<dbReference type="Pfam" id="PF00535">
    <property type="entry name" value="Glycos_transf_2"/>
    <property type="match status" value="1"/>
</dbReference>
<evidence type="ECO:0000259" key="1">
    <source>
        <dbReference type="Pfam" id="PF00535"/>
    </source>
</evidence>
<dbReference type="SUPFAM" id="SSF53448">
    <property type="entry name" value="Nucleotide-diphospho-sugar transferases"/>
    <property type="match status" value="1"/>
</dbReference>
<dbReference type="InterPro" id="IPR001173">
    <property type="entry name" value="Glyco_trans_2-like"/>
</dbReference>
<comment type="caution">
    <text evidence="2">The sequence shown here is derived from an EMBL/GenBank/DDBJ whole genome shotgun (WGS) entry which is preliminary data.</text>
</comment>
<dbReference type="RefSeq" id="WP_250858282.1">
    <property type="nucleotide sequence ID" value="NZ_JAGSOJ010000001.1"/>
</dbReference>
<reference evidence="2" key="1">
    <citation type="journal article" date="2021" name="mSystems">
        <title>Bacteria and Archaea Synergistically Convert Glycine Betaine to Biogenic Methane in the Formosa Cold Seep of the South China Sea.</title>
        <authorList>
            <person name="Li L."/>
            <person name="Zhang W."/>
            <person name="Zhang S."/>
            <person name="Song L."/>
            <person name="Sun Q."/>
            <person name="Zhang H."/>
            <person name="Xiang H."/>
            <person name="Dong X."/>
        </authorList>
    </citation>
    <scope>NUCLEOTIDE SEQUENCE</scope>
    <source>
        <strain evidence="2">ZWT</strain>
    </source>
</reference>
<proteinExistence type="predicted"/>
<dbReference type="InterPro" id="IPR029063">
    <property type="entry name" value="SAM-dependent_MTases_sf"/>
</dbReference>
<dbReference type="Gene3D" id="3.90.550.10">
    <property type="entry name" value="Spore Coat Polysaccharide Biosynthesis Protein SpsA, Chain A"/>
    <property type="match status" value="1"/>
</dbReference>
<protein>
    <submittedName>
        <fullName evidence="2">Glycosyltransferase family 2 protein</fullName>
    </submittedName>
</protein>
<keyword evidence="3" id="KW-1185">Reference proteome</keyword>
<evidence type="ECO:0000313" key="2">
    <source>
        <dbReference type="EMBL" id="MCM1989283.1"/>
    </source>
</evidence>
<dbReference type="Gene3D" id="3.40.50.150">
    <property type="entry name" value="Vaccinia Virus protein VP39"/>
    <property type="match status" value="1"/>
</dbReference>
<organism evidence="2 3">
    <name type="scientific">Oceanirhabdus seepicola</name>
    <dbReference type="NCBI Taxonomy" id="2828781"/>
    <lineage>
        <taxon>Bacteria</taxon>
        <taxon>Bacillati</taxon>
        <taxon>Bacillota</taxon>
        <taxon>Clostridia</taxon>
        <taxon>Eubacteriales</taxon>
        <taxon>Clostridiaceae</taxon>
        <taxon>Oceanirhabdus</taxon>
    </lineage>
</organism>